<dbReference type="EMBL" id="DQTV01000039">
    <property type="protein sequence ID" value="HIP56830.1"/>
    <property type="molecule type" value="Genomic_DNA"/>
</dbReference>
<dbReference type="GO" id="GO:0030127">
    <property type="term" value="C:COPII vesicle coat"/>
    <property type="evidence" value="ECO:0007669"/>
    <property type="project" value="InterPro"/>
</dbReference>
<dbReference type="InterPro" id="IPR036174">
    <property type="entry name" value="Znf_Sec23_Sec24_sf"/>
</dbReference>
<dbReference type="Gene3D" id="3.90.820.10">
    <property type="entry name" value="Structural Genomics, Unknown Function 30-nov-00 1gh9 Mol_id"/>
    <property type="match status" value="1"/>
</dbReference>
<accession>A0A833DUV5</accession>
<dbReference type="GO" id="GO:0006888">
    <property type="term" value="P:endoplasmic reticulum to Golgi vesicle-mediated transport"/>
    <property type="evidence" value="ECO:0007669"/>
    <property type="project" value="InterPro"/>
</dbReference>
<organism evidence="1 2">
    <name type="scientific">Ignisphaera aggregans</name>
    <dbReference type="NCBI Taxonomy" id="334771"/>
    <lineage>
        <taxon>Archaea</taxon>
        <taxon>Thermoproteota</taxon>
        <taxon>Thermoprotei</taxon>
        <taxon>Desulfurococcales</taxon>
        <taxon>Desulfurococcaceae</taxon>
        <taxon>Ignisphaera</taxon>
    </lineage>
</organism>
<protein>
    <recommendedName>
        <fullName evidence="3">DUF1922 domain-containing protein</fullName>
    </recommendedName>
</protein>
<dbReference type="SUPFAM" id="SSF82919">
    <property type="entry name" value="Zn-finger domain of Sec23/24"/>
    <property type="match status" value="1"/>
</dbReference>
<evidence type="ECO:0008006" key="3">
    <source>
        <dbReference type="Google" id="ProtNLM"/>
    </source>
</evidence>
<proteinExistence type="predicted"/>
<gene>
    <name evidence="1" type="ORF">EYH02_02005</name>
</gene>
<dbReference type="Proteomes" id="UP000605805">
    <property type="component" value="Unassembled WGS sequence"/>
</dbReference>
<comment type="caution">
    <text evidence="1">The sequence shown here is derived from an EMBL/GenBank/DDBJ whole genome shotgun (WGS) entry which is preliminary data.</text>
</comment>
<dbReference type="GO" id="GO:0008270">
    <property type="term" value="F:zinc ion binding"/>
    <property type="evidence" value="ECO:0007669"/>
    <property type="project" value="InterPro"/>
</dbReference>
<evidence type="ECO:0000313" key="2">
    <source>
        <dbReference type="Proteomes" id="UP000605805"/>
    </source>
</evidence>
<dbReference type="GO" id="GO:0006886">
    <property type="term" value="P:intracellular protein transport"/>
    <property type="evidence" value="ECO:0007669"/>
    <property type="project" value="InterPro"/>
</dbReference>
<reference evidence="1" key="1">
    <citation type="journal article" date="2020" name="ISME J.">
        <title>Gammaproteobacteria mediating utilization of methyl-, sulfur- and petroleum organic compounds in deep ocean hydrothermal plumes.</title>
        <authorList>
            <person name="Zhou Z."/>
            <person name="Liu Y."/>
            <person name="Pan J."/>
            <person name="Cron B.R."/>
            <person name="Toner B.M."/>
            <person name="Anantharaman K."/>
            <person name="Breier J.A."/>
            <person name="Dick G.J."/>
            <person name="Li M."/>
        </authorList>
    </citation>
    <scope>NUCLEOTIDE SEQUENCE</scope>
    <source>
        <strain evidence="1">SZUA-1435</strain>
    </source>
</reference>
<name>A0A833DUV5_9CREN</name>
<sequence>MTLYAIIQCPKCKQYIAVREGSKTFRCPYCGTRNRLLDDSGKPILRIYMIVEGRRVPEVLAAIKSGKLSL</sequence>
<evidence type="ECO:0000313" key="1">
    <source>
        <dbReference type="EMBL" id="HIP56830.1"/>
    </source>
</evidence>
<dbReference type="AlphaFoldDB" id="A0A833DUV5"/>